<proteinExistence type="predicted"/>
<feature type="compositionally biased region" description="Basic and acidic residues" evidence="1">
    <location>
        <begin position="34"/>
        <end position="48"/>
    </location>
</feature>
<evidence type="ECO:0000313" key="2">
    <source>
        <dbReference type="EMBL" id="EAT46381.1"/>
    </source>
</evidence>
<dbReference type="EMBL" id="CH477241">
    <property type="protein sequence ID" value="EAT46381.1"/>
    <property type="molecule type" value="Genomic_DNA"/>
</dbReference>
<reference evidence="2" key="1">
    <citation type="submission" date="2005-10" db="EMBL/GenBank/DDBJ databases">
        <authorList>
            <person name="Loftus B.J."/>
            <person name="Nene V.M."/>
            <person name="Hannick L.I."/>
            <person name="Bidwell S."/>
            <person name="Haas B."/>
            <person name="Amedeo P."/>
            <person name="Orvis J."/>
            <person name="Wortman J.R."/>
            <person name="White O.R."/>
            <person name="Salzberg S."/>
            <person name="Shumway M."/>
            <person name="Koo H."/>
            <person name="Zhao Y."/>
            <person name="Holmes M."/>
            <person name="Miller J."/>
            <person name="Schatz M."/>
            <person name="Pop M."/>
            <person name="Pai G."/>
            <person name="Utterback T."/>
            <person name="Rogers Y.-H."/>
            <person name="Kravitz S."/>
            <person name="Fraser C.M."/>
        </authorList>
    </citation>
    <scope>NUCLEOTIDE SEQUENCE</scope>
    <source>
        <strain evidence="2">Liverpool</strain>
    </source>
</reference>
<evidence type="ECO:0000313" key="3">
    <source>
        <dbReference type="Proteomes" id="UP000682892"/>
    </source>
</evidence>
<reference evidence="2" key="3">
    <citation type="submission" date="2012-09" db="EMBL/GenBank/DDBJ databases">
        <authorList>
            <consortium name="VectorBase"/>
        </authorList>
    </citation>
    <scope>NUCLEOTIDE SEQUENCE</scope>
    <source>
        <strain evidence="2">Liverpool</strain>
    </source>
</reference>
<organism evidence="2 3">
    <name type="scientific">Aedes aegypti</name>
    <name type="common">Yellowfever mosquito</name>
    <name type="synonym">Culex aegypti</name>
    <dbReference type="NCBI Taxonomy" id="7159"/>
    <lineage>
        <taxon>Eukaryota</taxon>
        <taxon>Metazoa</taxon>
        <taxon>Ecdysozoa</taxon>
        <taxon>Arthropoda</taxon>
        <taxon>Hexapoda</taxon>
        <taxon>Insecta</taxon>
        <taxon>Pterygota</taxon>
        <taxon>Neoptera</taxon>
        <taxon>Endopterygota</taxon>
        <taxon>Diptera</taxon>
        <taxon>Nematocera</taxon>
        <taxon>Culicoidea</taxon>
        <taxon>Culicidae</taxon>
        <taxon>Culicinae</taxon>
        <taxon>Aedini</taxon>
        <taxon>Aedes</taxon>
        <taxon>Stegomyia</taxon>
    </lineage>
</organism>
<name>Q17IB4_AEDAE</name>
<protein>
    <submittedName>
        <fullName evidence="2">AAEL002434-PA</fullName>
    </submittedName>
</protein>
<accession>Q17IB4</accession>
<gene>
    <name evidence="2" type="ORF">AaeL_AAEL002434</name>
</gene>
<dbReference type="PaxDb" id="7159-AAEL002434-PA"/>
<dbReference type="AlphaFoldDB" id="Q17IB4"/>
<dbReference type="HOGENOM" id="CLU_2442614_0_0_1"/>
<sequence>MAHRGQLRLSKAQKDLNPIIRWSPQQLQPAQRATSEEFHGFSESEMLGRKRKRAVDNMASEIEISPESAPRRSKRSRKLKMDKDYVYMKF</sequence>
<dbReference type="Proteomes" id="UP000682892">
    <property type="component" value="Unassembled WGS sequence"/>
</dbReference>
<evidence type="ECO:0000256" key="1">
    <source>
        <dbReference type="SAM" id="MobiDB-lite"/>
    </source>
</evidence>
<feature type="region of interest" description="Disordered" evidence="1">
    <location>
        <begin position="26"/>
        <end position="51"/>
    </location>
</feature>
<reference evidence="2" key="2">
    <citation type="journal article" date="2007" name="Science">
        <title>Genome sequence of Aedes aegypti, a major arbovirus vector.</title>
        <authorList>
            <person name="Nene V."/>
            <person name="Wortman J.R."/>
            <person name="Lawson D."/>
            <person name="Haas B."/>
            <person name="Kodira C."/>
            <person name="Tu Z.J."/>
            <person name="Loftus B."/>
            <person name="Xi Z."/>
            <person name="Megy K."/>
            <person name="Grabherr M."/>
            <person name="Ren Q."/>
            <person name="Zdobnov E.M."/>
            <person name="Lobo N.F."/>
            <person name="Campbell K.S."/>
            <person name="Brown S.E."/>
            <person name="Bonaldo M.F."/>
            <person name="Zhu J."/>
            <person name="Sinkins S.P."/>
            <person name="Hogenkamp D.G."/>
            <person name="Amedeo P."/>
            <person name="Arensburger P."/>
            <person name="Atkinson P.W."/>
            <person name="Bidwell S."/>
            <person name="Biedler J."/>
            <person name="Birney E."/>
            <person name="Bruggner R.V."/>
            <person name="Costas J."/>
            <person name="Coy M.R."/>
            <person name="Crabtree J."/>
            <person name="Crawford M."/>
            <person name="Debruyn B."/>
            <person name="Decaprio D."/>
            <person name="Eiglmeier K."/>
            <person name="Eisenstadt E."/>
            <person name="El-Dorry H."/>
            <person name="Gelbart W.M."/>
            <person name="Gomes S.L."/>
            <person name="Hammond M."/>
            <person name="Hannick L.I."/>
            <person name="Hogan J.R."/>
            <person name="Holmes M.H."/>
            <person name="Jaffe D."/>
            <person name="Johnston J.S."/>
            <person name="Kennedy R.C."/>
            <person name="Koo H."/>
            <person name="Kravitz S."/>
            <person name="Kriventseva E.V."/>
            <person name="Kulp D."/>
            <person name="Labutti K."/>
            <person name="Lee E."/>
            <person name="Li S."/>
            <person name="Lovin D.D."/>
            <person name="Mao C."/>
            <person name="Mauceli E."/>
            <person name="Menck C.F."/>
            <person name="Miller J.R."/>
            <person name="Montgomery P."/>
            <person name="Mori A."/>
            <person name="Nascimento A.L."/>
            <person name="Naveira H.F."/>
            <person name="Nusbaum C."/>
            <person name="O'leary S."/>
            <person name="Orvis J."/>
            <person name="Pertea M."/>
            <person name="Quesneville H."/>
            <person name="Reidenbach K.R."/>
            <person name="Rogers Y.H."/>
            <person name="Roth C.W."/>
            <person name="Schneider J.R."/>
            <person name="Schatz M."/>
            <person name="Shumway M."/>
            <person name="Stanke M."/>
            <person name="Stinson E.O."/>
            <person name="Tubio J.M."/>
            <person name="Vanzee J.P."/>
            <person name="Verjovski-Almeida S."/>
            <person name="Werner D."/>
            <person name="White O."/>
            <person name="Wyder S."/>
            <person name="Zeng Q."/>
            <person name="Zhao Q."/>
            <person name="Zhao Y."/>
            <person name="Hill C.A."/>
            <person name="Raikhel A.S."/>
            <person name="Soares M.B."/>
            <person name="Knudson D.L."/>
            <person name="Lee N.H."/>
            <person name="Galagan J."/>
            <person name="Salzberg S.L."/>
            <person name="Paulsen I.T."/>
            <person name="Dimopoulos G."/>
            <person name="Collins F.H."/>
            <person name="Birren B."/>
            <person name="Fraser-Liggett C.M."/>
            <person name="Severson D.W."/>
        </authorList>
    </citation>
    <scope>NUCLEOTIDE SEQUENCE [LARGE SCALE GENOMIC DNA]</scope>
    <source>
        <strain evidence="2">Liverpool</strain>
    </source>
</reference>